<keyword evidence="1" id="KW-0614">Plasmid</keyword>
<dbReference type="Proteomes" id="UP001348817">
    <property type="component" value="Plasmid pFA2"/>
</dbReference>
<dbReference type="EMBL" id="AP025316">
    <property type="protein sequence ID" value="BDD11799.1"/>
    <property type="molecule type" value="Genomic_DNA"/>
</dbReference>
<geneLocation type="plasmid" evidence="1 2">
    <name>pFA2</name>
</geneLocation>
<gene>
    <name evidence="1" type="ORF">FUAX_42310</name>
</gene>
<dbReference type="AlphaFoldDB" id="A0AAU9CZ62"/>
<reference evidence="1 2" key="1">
    <citation type="submission" date="2021-12" db="EMBL/GenBank/DDBJ databases">
        <title>Genome sequencing of bacteria with rrn-lacking chromosome and rrn-plasmid.</title>
        <authorList>
            <person name="Anda M."/>
            <person name="Iwasaki W."/>
        </authorList>
    </citation>
    <scope>NUCLEOTIDE SEQUENCE [LARGE SCALE GENOMIC DNA]</scope>
    <source>
        <strain evidence="1 2">DSM 100852</strain>
        <plasmid evidence="1 2">pFA2</plasmid>
    </source>
</reference>
<evidence type="ECO:0000313" key="1">
    <source>
        <dbReference type="EMBL" id="BDD11799.1"/>
    </source>
</evidence>
<sequence length="89" mass="9976">MVYQRKKGFGGSVKGCYKGKCVETEGTLSLRFDEGVEPQDFLFDIVNPDGLNIIDTLTLFSLRAHRMYWDKDPNAKNCLSIIAKATMPA</sequence>
<proteinExistence type="predicted"/>
<accession>A0AAU9CZ62</accession>
<organism evidence="1 2">
    <name type="scientific">Fulvitalea axinellae</name>
    <dbReference type="NCBI Taxonomy" id="1182444"/>
    <lineage>
        <taxon>Bacteria</taxon>
        <taxon>Pseudomonadati</taxon>
        <taxon>Bacteroidota</taxon>
        <taxon>Cytophagia</taxon>
        <taxon>Cytophagales</taxon>
        <taxon>Persicobacteraceae</taxon>
        <taxon>Fulvitalea</taxon>
    </lineage>
</organism>
<keyword evidence="2" id="KW-1185">Reference proteome</keyword>
<name>A0AAU9CZ62_9BACT</name>
<evidence type="ECO:0000313" key="2">
    <source>
        <dbReference type="Proteomes" id="UP001348817"/>
    </source>
</evidence>
<protein>
    <submittedName>
        <fullName evidence="1">Uncharacterized protein</fullName>
    </submittedName>
</protein>
<dbReference type="KEGG" id="fax:FUAX_42310"/>